<gene>
    <name evidence="1" type="ORF">ENL19_00365</name>
</gene>
<dbReference type="Pfam" id="PF13289">
    <property type="entry name" value="SIR2_2"/>
    <property type="match status" value="1"/>
</dbReference>
<reference evidence="1" key="1">
    <citation type="journal article" date="2020" name="mSystems">
        <title>Genome- and Community-Level Interaction Insights into Carbon Utilization and Element Cycling Functions of Hydrothermarchaeota in Hydrothermal Sediment.</title>
        <authorList>
            <person name="Zhou Z."/>
            <person name="Liu Y."/>
            <person name="Xu W."/>
            <person name="Pan J."/>
            <person name="Luo Z.H."/>
            <person name="Li M."/>
        </authorList>
    </citation>
    <scope>NUCLEOTIDE SEQUENCE [LARGE SCALE GENOMIC DNA]</scope>
    <source>
        <strain evidence="1">HyVt-74</strain>
    </source>
</reference>
<dbReference type="AlphaFoldDB" id="A0A7C5HFD0"/>
<proteinExistence type="predicted"/>
<sequence length="300" mass="34758">MPIFTAFCFSDIAKIEVLLSKCSKNLKEDTSTLNPTIEDILEELYLLLHLKEEKKIEIEITYGNIRNIDREVIQESISSIKKIIKRECSGKGSLEIYKKFITYWMMGMSEVNIFTTNWDSLIEITCDKLHIKCIDGFSGIYEPFIDLAVYDDEIRRNGEKIKIVKLFKIHGSIDWIKERGSIRKKINSQSEVEDEIMIYPTPLKTREVLSYPYSELLRRLDNEIRGKSKKLLIIGYSFPDSHINDIIKQALQNESFSLFIIDPNLTIENVQSILGDYPGIFDPISTTFEKFVDLLTSEVT</sequence>
<accession>A0A7C5HFD0</accession>
<dbReference type="Proteomes" id="UP000886110">
    <property type="component" value="Unassembled WGS sequence"/>
</dbReference>
<comment type="caution">
    <text evidence="1">The sequence shown here is derived from an EMBL/GenBank/DDBJ whole genome shotgun (WGS) entry which is preliminary data.</text>
</comment>
<evidence type="ECO:0000313" key="1">
    <source>
        <dbReference type="EMBL" id="HHE04494.1"/>
    </source>
</evidence>
<protein>
    <submittedName>
        <fullName evidence="1">Uncharacterized protein</fullName>
    </submittedName>
</protein>
<organism evidence="1">
    <name type="scientific">candidate division WOR-3 bacterium</name>
    <dbReference type="NCBI Taxonomy" id="2052148"/>
    <lineage>
        <taxon>Bacteria</taxon>
        <taxon>Bacteria division WOR-3</taxon>
    </lineage>
</organism>
<dbReference type="EMBL" id="DRTB01000028">
    <property type="protein sequence ID" value="HHE04494.1"/>
    <property type="molecule type" value="Genomic_DNA"/>
</dbReference>
<name>A0A7C5HFD0_UNCW3</name>